<proteinExistence type="predicted"/>
<dbReference type="Pfam" id="PF11821">
    <property type="entry name" value="ActD"/>
    <property type="match status" value="1"/>
</dbReference>
<evidence type="ECO:0000313" key="2">
    <source>
        <dbReference type="EMBL" id="PWB73655.1"/>
    </source>
</evidence>
<comment type="caution">
    <text evidence="2">The sequence shown here is derived from an EMBL/GenBank/DDBJ whole genome shotgun (WGS) entry which is preliminary data.</text>
</comment>
<name>A0A855X955_9BACT</name>
<organism evidence="2 3">
    <name type="scientific">candidate division GN15 bacterium</name>
    <dbReference type="NCBI Taxonomy" id="2072418"/>
    <lineage>
        <taxon>Bacteria</taxon>
        <taxon>candidate division GN15</taxon>
    </lineage>
</organism>
<sequence length="182" mass="19933">MNAANEQTYGIIARFESPAELLRAAEKVRDAGYKRFDCHSPFPIHGMDHAMGMKGSKVGYIAGICGAIGGIGGLTLQWWTSTVAYPVVISGKPFFSYQAYVPITFGLTVLLAAFGAFFGMLITNRLPRWFDGLFYSEQFSSRVTNDGFFVSIDSSDPQFNAERCRAFLESVGGKQVEVVRGA</sequence>
<dbReference type="EMBL" id="PQAP01000050">
    <property type="protein sequence ID" value="PWB73655.1"/>
    <property type="molecule type" value="Genomic_DNA"/>
</dbReference>
<dbReference type="Proteomes" id="UP000250918">
    <property type="component" value="Unassembled WGS sequence"/>
</dbReference>
<evidence type="ECO:0000256" key="1">
    <source>
        <dbReference type="SAM" id="Phobius"/>
    </source>
</evidence>
<dbReference type="InterPro" id="IPR021776">
    <property type="entry name" value="ActD"/>
</dbReference>
<feature type="transmembrane region" description="Helical" evidence="1">
    <location>
        <begin position="99"/>
        <end position="122"/>
    </location>
</feature>
<evidence type="ECO:0000313" key="3">
    <source>
        <dbReference type="Proteomes" id="UP000250918"/>
    </source>
</evidence>
<keyword evidence="1" id="KW-1133">Transmembrane helix</keyword>
<keyword evidence="1" id="KW-0472">Membrane</keyword>
<accession>A0A855X955</accession>
<gene>
    <name evidence="2" type="ORF">C3F09_04945</name>
</gene>
<dbReference type="AlphaFoldDB" id="A0A855X955"/>
<feature type="transmembrane region" description="Helical" evidence="1">
    <location>
        <begin position="58"/>
        <end position="79"/>
    </location>
</feature>
<dbReference type="PANTHER" id="PTHR40394">
    <property type="entry name" value="LIPOPROTEIN-RELATED"/>
    <property type="match status" value="1"/>
</dbReference>
<protein>
    <submittedName>
        <fullName evidence="2">DUF3341 domain-containing protein</fullName>
    </submittedName>
</protein>
<keyword evidence="1" id="KW-0812">Transmembrane</keyword>
<reference evidence="2 3" key="1">
    <citation type="journal article" date="2018" name="ISME J.">
        <title>A methanotrophic archaeon couples anaerobic oxidation of methane to Fe(III) reduction.</title>
        <authorList>
            <person name="Cai C."/>
            <person name="Leu A.O."/>
            <person name="Xie G.J."/>
            <person name="Guo J."/>
            <person name="Feng Y."/>
            <person name="Zhao J.X."/>
            <person name="Tyson G.W."/>
            <person name="Yuan Z."/>
            <person name="Hu S."/>
        </authorList>
    </citation>
    <scope>NUCLEOTIDE SEQUENCE [LARGE SCALE GENOMIC DNA]</scope>
    <source>
        <strain evidence="2">FeB_12</strain>
    </source>
</reference>
<dbReference type="PANTHER" id="PTHR40394:SF2">
    <property type="entry name" value="QUINOL:CYTOCHROME C OXIDOREDUCTASE MEMBRANE PROTEIN"/>
    <property type="match status" value="1"/>
</dbReference>